<keyword evidence="2" id="KW-0540">Nuclease</keyword>
<dbReference type="InterPro" id="IPR005135">
    <property type="entry name" value="Endo/exonuclease/phosphatase"/>
</dbReference>
<dbReference type="InterPro" id="IPR051916">
    <property type="entry name" value="GPI-anchor_lipid_remodeler"/>
</dbReference>
<dbReference type="PANTHER" id="PTHR14859:SF15">
    <property type="entry name" value="ENDONUCLEASE_EXONUCLEASE_PHOSPHATASE DOMAIN-CONTAINING PROTEIN"/>
    <property type="match status" value="1"/>
</dbReference>
<proteinExistence type="predicted"/>
<dbReference type="Pfam" id="PF01663">
    <property type="entry name" value="Phosphodiest"/>
    <property type="match status" value="1"/>
</dbReference>
<dbReference type="SUPFAM" id="SSF53649">
    <property type="entry name" value="Alkaline phosphatase-like"/>
    <property type="match status" value="1"/>
</dbReference>
<dbReference type="InterPro" id="IPR002591">
    <property type="entry name" value="Phosphodiest/P_Trfase"/>
</dbReference>
<keyword evidence="2" id="KW-0255">Endonuclease</keyword>
<accession>A0ABZ0I0S7</accession>
<dbReference type="RefSeq" id="WP_407347776.1">
    <property type="nucleotide sequence ID" value="NZ_CP136864.1"/>
</dbReference>
<keyword evidence="2" id="KW-0378">Hydrolase</keyword>
<dbReference type="Proteomes" id="UP001626537">
    <property type="component" value="Chromosome"/>
</dbReference>
<dbReference type="GO" id="GO:0004519">
    <property type="term" value="F:endonuclease activity"/>
    <property type="evidence" value="ECO:0007669"/>
    <property type="project" value="UniProtKB-KW"/>
</dbReference>
<sequence>MIGRIEALLRRVRRALSRSEWLARILGLPSSKDTDAAPGLVLIQIDGLSQPELENALRLGEMPFLRRLLHREHYEQIALYSGIPSSTAAFQAELFYGVKTAVPGFSFRESETGQMVRMFETAAAARVEQRLVAQGGEGLLKGGSCYVDNYTGGAQEPHFCPTSHGWGPALRDASPVALILLVLSNTYSFLRIGVLFLTEILLAVTDFFRGLIRGHSIFRELTFVPTRVAVSIVLRELTTIGVKIDIARGLPVIHLNFLGYDEQAHRRGPSSKFAHWTLKGIDDAVARIWRATQRSSRRSYELWVYSDHGQEKTQSYAKIHGTDFGAVAARIYSGETKKPRMAQADGVSGLEMNRARYVGGKRIQKILRTRGPESGAYQDSQISLTLRGPVSMIYIKEPLSAVGIQSMAEALISDADVPMVLAKETSGRARAWTSKGEFSLPEEAAAVLGDDHPFLADVTRDLIALAHHCDAGTLIAFGWCLGREAISFALENGAHGGAGPKESNGFVLLPDDVELRSAGRSYARPLDLRRAVLRELGRSSSELTLSPRRSVTPPKTVRVMTYNVHSCIGMDGKLSPERIARVINRYAPDVIALQELDVGRLRTGGIDQAQLIANQLEMSMHFHASVHMEEERYGDAILTRFPMRLVKAGLLPGLPKKPALEPRGALWVAIDVDGTELQVMNTHLGLYQRERKRQVEALLSDQWLGHPQCRGPLLLCGDFNAMPSSTVCKKLQTRLVDAQIELESHRPKNTFFGRFPTARIDHIYVDPAIGVSDIEVPSSALVRVASDHLPLIAELTLPEAGL</sequence>
<dbReference type="EMBL" id="CP136864">
    <property type="protein sequence ID" value="WOJ93118.1"/>
    <property type="molecule type" value="Genomic_DNA"/>
</dbReference>
<dbReference type="PANTHER" id="PTHR14859">
    <property type="entry name" value="CALCOFLUOR WHITE HYPERSENSITIVE PROTEIN PRECURSOR"/>
    <property type="match status" value="1"/>
</dbReference>
<dbReference type="Pfam" id="PF03372">
    <property type="entry name" value="Exo_endo_phos"/>
    <property type="match status" value="1"/>
</dbReference>
<evidence type="ECO:0000259" key="1">
    <source>
        <dbReference type="Pfam" id="PF03372"/>
    </source>
</evidence>
<reference evidence="2 3" key="1">
    <citation type="submission" date="2023-10" db="EMBL/GenBank/DDBJ databases">
        <title>Two novel species belonging to the OM43/NOR5 clade.</title>
        <authorList>
            <person name="Park M."/>
        </authorList>
    </citation>
    <scope>NUCLEOTIDE SEQUENCE [LARGE SCALE GENOMIC DNA]</scope>
    <source>
        <strain evidence="2 3">IMCC43200</strain>
    </source>
</reference>
<keyword evidence="3" id="KW-1185">Reference proteome</keyword>
<dbReference type="InterPro" id="IPR017850">
    <property type="entry name" value="Alkaline_phosphatase_core_sf"/>
</dbReference>
<organism evidence="2 3">
    <name type="scientific">Congregibacter variabilis</name>
    <dbReference type="NCBI Taxonomy" id="3081200"/>
    <lineage>
        <taxon>Bacteria</taxon>
        <taxon>Pseudomonadati</taxon>
        <taxon>Pseudomonadota</taxon>
        <taxon>Gammaproteobacteria</taxon>
        <taxon>Cellvibrionales</taxon>
        <taxon>Halieaceae</taxon>
        <taxon>Congregibacter</taxon>
    </lineage>
</organism>
<dbReference type="SUPFAM" id="SSF56219">
    <property type="entry name" value="DNase I-like"/>
    <property type="match status" value="1"/>
</dbReference>
<protein>
    <submittedName>
        <fullName evidence="2">Endonuclease/exonuclease/phosphatase family protein</fullName>
    </submittedName>
</protein>
<dbReference type="Gene3D" id="3.40.720.10">
    <property type="entry name" value="Alkaline Phosphatase, subunit A"/>
    <property type="match status" value="2"/>
</dbReference>
<feature type="domain" description="Endonuclease/exonuclease/phosphatase" evidence="1">
    <location>
        <begin position="560"/>
        <end position="788"/>
    </location>
</feature>
<evidence type="ECO:0000313" key="3">
    <source>
        <dbReference type="Proteomes" id="UP001626537"/>
    </source>
</evidence>
<dbReference type="InterPro" id="IPR036691">
    <property type="entry name" value="Endo/exonu/phosph_ase_sf"/>
</dbReference>
<dbReference type="Gene3D" id="3.60.10.10">
    <property type="entry name" value="Endonuclease/exonuclease/phosphatase"/>
    <property type="match status" value="1"/>
</dbReference>
<name>A0ABZ0I0S7_9GAMM</name>
<evidence type="ECO:0000313" key="2">
    <source>
        <dbReference type="EMBL" id="WOJ93118.1"/>
    </source>
</evidence>
<gene>
    <name evidence="2" type="ORF">R0135_15215</name>
</gene>